<dbReference type="EMBL" id="JBANQN010000008">
    <property type="protein sequence ID" value="KAK6782552.1"/>
    <property type="molecule type" value="Genomic_DNA"/>
</dbReference>
<keyword evidence="2" id="KW-0611">Plant defense</keyword>
<dbReference type="PANTHER" id="PTHR33463">
    <property type="entry name" value="NB-ARC DOMAIN-CONTAINING PROTEIN-RELATED"/>
    <property type="match status" value="1"/>
</dbReference>
<name>A0AAN8TCA5_SOLBU</name>
<comment type="caution">
    <text evidence="3">The sequence shown here is derived from an EMBL/GenBank/DDBJ whole genome shotgun (WGS) entry which is preliminary data.</text>
</comment>
<dbReference type="InterPro" id="IPR042197">
    <property type="entry name" value="Apaf_helical"/>
</dbReference>
<accession>A0AAN8TCA5</accession>
<keyword evidence="1" id="KW-0433">Leucine-rich repeat</keyword>
<proteinExistence type="predicted"/>
<dbReference type="InterPro" id="IPR050905">
    <property type="entry name" value="Plant_NBS-LRR"/>
</dbReference>
<evidence type="ECO:0008006" key="5">
    <source>
        <dbReference type="Google" id="ProtNLM"/>
    </source>
</evidence>
<evidence type="ECO:0000313" key="3">
    <source>
        <dbReference type="EMBL" id="KAK6782552.1"/>
    </source>
</evidence>
<gene>
    <name evidence="3" type="ORF">RDI58_020348</name>
</gene>
<protein>
    <recommendedName>
        <fullName evidence="5">NB-ARC domain-containing protein</fullName>
    </recommendedName>
</protein>
<keyword evidence="4" id="KW-1185">Reference proteome</keyword>
<dbReference type="Proteomes" id="UP001371456">
    <property type="component" value="Unassembled WGS sequence"/>
</dbReference>
<dbReference type="AlphaFoldDB" id="A0AAN8TCA5"/>
<reference evidence="3 4" key="1">
    <citation type="submission" date="2024-02" db="EMBL/GenBank/DDBJ databases">
        <title>de novo genome assembly of Solanum bulbocastanum strain 11H21.</title>
        <authorList>
            <person name="Hosaka A.J."/>
        </authorList>
    </citation>
    <scope>NUCLEOTIDE SEQUENCE [LARGE SCALE GENOMIC DNA]</scope>
    <source>
        <tissue evidence="3">Young leaves</tissue>
    </source>
</reference>
<organism evidence="3 4">
    <name type="scientific">Solanum bulbocastanum</name>
    <name type="common">Wild potato</name>
    <dbReference type="NCBI Taxonomy" id="147425"/>
    <lineage>
        <taxon>Eukaryota</taxon>
        <taxon>Viridiplantae</taxon>
        <taxon>Streptophyta</taxon>
        <taxon>Embryophyta</taxon>
        <taxon>Tracheophyta</taxon>
        <taxon>Spermatophyta</taxon>
        <taxon>Magnoliopsida</taxon>
        <taxon>eudicotyledons</taxon>
        <taxon>Gunneridae</taxon>
        <taxon>Pentapetalae</taxon>
        <taxon>asterids</taxon>
        <taxon>lamiids</taxon>
        <taxon>Solanales</taxon>
        <taxon>Solanaceae</taxon>
        <taxon>Solanoideae</taxon>
        <taxon>Solaneae</taxon>
        <taxon>Solanum</taxon>
    </lineage>
</organism>
<dbReference type="GO" id="GO:0043531">
    <property type="term" value="F:ADP binding"/>
    <property type="evidence" value="ECO:0007669"/>
    <property type="project" value="InterPro"/>
</dbReference>
<dbReference type="GO" id="GO:0006952">
    <property type="term" value="P:defense response"/>
    <property type="evidence" value="ECO:0007669"/>
    <property type="project" value="UniProtKB-KW"/>
</dbReference>
<evidence type="ECO:0000256" key="1">
    <source>
        <dbReference type="ARBA" id="ARBA00022614"/>
    </source>
</evidence>
<dbReference type="Gene3D" id="1.10.8.430">
    <property type="entry name" value="Helical domain of apoptotic protease-activating factors"/>
    <property type="match status" value="1"/>
</dbReference>
<sequence>MCMTIWLDSTPSSKSINVLSGDDPWTLFTQKAEENLKVPPGFEEIGKKIVEECRGLPIALPTIESALYKKDLTYWDTAATLLPKQTLTRYDMELSLIPNIDRVKEARGDIHQTVEQLKAVCLLLDGDKEETVKMHDVIRDISIQIGFDQQQPKSVAKAGEKLNNWPGNMLACSCGAISHMSNHLEKLPDGVIHCLETETIS</sequence>
<dbReference type="PANTHER" id="PTHR33463:SF169">
    <property type="entry name" value="AAA+ ATPASE DOMAIN-CONTAINING PROTEIN"/>
    <property type="match status" value="1"/>
</dbReference>
<dbReference type="InterPro" id="IPR027417">
    <property type="entry name" value="P-loop_NTPase"/>
</dbReference>
<dbReference type="GO" id="GO:0005524">
    <property type="term" value="F:ATP binding"/>
    <property type="evidence" value="ECO:0007669"/>
    <property type="project" value="UniProtKB-KW"/>
</dbReference>
<dbReference type="SUPFAM" id="SSF52540">
    <property type="entry name" value="P-loop containing nucleoside triphosphate hydrolases"/>
    <property type="match status" value="1"/>
</dbReference>
<evidence type="ECO:0000256" key="2">
    <source>
        <dbReference type="ARBA" id="ARBA00022821"/>
    </source>
</evidence>
<evidence type="ECO:0000313" key="4">
    <source>
        <dbReference type="Proteomes" id="UP001371456"/>
    </source>
</evidence>